<gene>
    <name evidence="2" type="ORF">PARMNEM_LOCUS21694</name>
</gene>
<dbReference type="Proteomes" id="UP001314205">
    <property type="component" value="Unassembled WGS sequence"/>
</dbReference>
<dbReference type="AlphaFoldDB" id="A0AAV1MBH0"/>
<accession>A0AAV1MBH0</accession>
<dbReference type="PANTHER" id="PTHR28495:SF1">
    <property type="entry name" value="GENE, 17266-RELATED"/>
    <property type="match status" value="1"/>
</dbReference>
<feature type="domain" description="DUF4708" evidence="1">
    <location>
        <begin position="7"/>
        <end position="165"/>
    </location>
</feature>
<dbReference type="PANTHER" id="PTHR28495">
    <property type="entry name" value="HYPOTHETICAL PROTEIN LOC100359752"/>
    <property type="match status" value="1"/>
</dbReference>
<sequence>MQSFHKFYIENPNFNNIGHVVATANLSDKHDRSAPSDYHWKILKCRMIIFSNSSFLACPDKKEVKQVHIIINTLSDDYDRLTSLFLKFCLKQEGSIRKVTPETFLMCYQYTLIARVAPIWNTLGYDYLINNRDFLTAFGPQEGIKYNISINDSSTVLELKPVKITLMKSDNKYKPSDCVRVLPSLNKAVVEEYYETLPESGNFRCYKDLRRHWKNIHGYRLPEEEYAYYAVRFWRGEPLTYPKICLTSNFPIITPLPKSTEATVLARFLNCLKSKMSQFLGIPLTLINQERDFNGYEDMNETYKETQTVSLCTPTQQSTPRRLR</sequence>
<evidence type="ECO:0000313" key="2">
    <source>
        <dbReference type="EMBL" id="CAK1603301.1"/>
    </source>
</evidence>
<dbReference type="InterPro" id="IPR031643">
    <property type="entry name" value="DUF4708"/>
</dbReference>
<evidence type="ECO:0000313" key="3">
    <source>
        <dbReference type="Proteomes" id="UP001314205"/>
    </source>
</evidence>
<proteinExistence type="predicted"/>
<name>A0AAV1MBH0_9NEOP</name>
<feature type="domain" description="DUF4708" evidence="1">
    <location>
        <begin position="178"/>
        <end position="248"/>
    </location>
</feature>
<reference evidence="2 3" key="1">
    <citation type="submission" date="2023-11" db="EMBL/GenBank/DDBJ databases">
        <authorList>
            <person name="Hedman E."/>
            <person name="Englund M."/>
            <person name="Stromberg M."/>
            <person name="Nyberg Akerstrom W."/>
            <person name="Nylinder S."/>
            <person name="Jareborg N."/>
            <person name="Kallberg Y."/>
            <person name="Kronander E."/>
        </authorList>
    </citation>
    <scope>NUCLEOTIDE SEQUENCE [LARGE SCALE GENOMIC DNA]</scope>
</reference>
<keyword evidence="3" id="KW-1185">Reference proteome</keyword>
<protein>
    <recommendedName>
        <fullName evidence="1">DUF4708 domain-containing protein</fullName>
    </recommendedName>
</protein>
<dbReference type="Pfam" id="PF15813">
    <property type="entry name" value="DUF4708"/>
    <property type="match status" value="2"/>
</dbReference>
<comment type="caution">
    <text evidence="2">The sequence shown here is derived from an EMBL/GenBank/DDBJ whole genome shotgun (WGS) entry which is preliminary data.</text>
</comment>
<evidence type="ECO:0000259" key="1">
    <source>
        <dbReference type="Pfam" id="PF15813"/>
    </source>
</evidence>
<dbReference type="EMBL" id="CAVLGL010000148">
    <property type="protein sequence ID" value="CAK1603301.1"/>
    <property type="molecule type" value="Genomic_DNA"/>
</dbReference>
<organism evidence="2 3">
    <name type="scientific">Parnassius mnemosyne</name>
    <name type="common">clouded apollo</name>
    <dbReference type="NCBI Taxonomy" id="213953"/>
    <lineage>
        <taxon>Eukaryota</taxon>
        <taxon>Metazoa</taxon>
        <taxon>Ecdysozoa</taxon>
        <taxon>Arthropoda</taxon>
        <taxon>Hexapoda</taxon>
        <taxon>Insecta</taxon>
        <taxon>Pterygota</taxon>
        <taxon>Neoptera</taxon>
        <taxon>Endopterygota</taxon>
        <taxon>Lepidoptera</taxon>
        <taxon>Glossata</taxon>
        <taxon>Ditrysia</taxon>
        <taxon>Papilionoidea</taxon>
        <taxon>Papilionidae</taxon>
        <taxon>Parnassiinae</taxon>
        <taxon>Parnassini</taxon>
        <taxon>Parnassius</taxon>
        <taxon>Driopa</taxon>
    </lineage>
</organism>